<dbReference type="Proteomes" id="UP000317465">
    <property type="component" value="Chromosome"/>
</dbReference>
<evidence type="ECO:0000313" key="2">
    <source>
        <dbReference type="Proteomes" id="UP000317465"/>
    </source>
</evidence>
<keyword evidence="2" id="KW-1185">Reference proteome</keyword>
<accession>A0ACA8QZQ9</accession>
<reference evidence="1 2" key="1">
    <citation type="journal article" date="2020" name="Int. J. Syst. Evol. Microbiol.">
        <title>Alistipes communis sp. nov., Alistipes dispar sp. nov. and Alistipes onderdonkii subsp. vulgaris subsp. nov., isolated from human faeces, and creation of Alistipes onderdonkii subsp. onderdonkii subsp. nov.</title>
        <authorList>
            <person name="Sakamoto M."/>
            <person name="Ikeyama N."/>
            <person name="Ogata Y."/>
            <person name="Suda W."/>
            <person name="Iino T."/>
            <person name="Hattori M."/>
            <person name="Ohkuma M."/>
        </authorList>
    </citation>
    <scope>NUCLEOTIDE SEQUENCE [LARGE SCALE GENOMIC DNA]</scope>
    <source>
        <strain evidence="1 2">5CPYCFAH4</strain>
    </source>
</reference>
<gene>
    <name evidence="1" type="ORF">A5CPYCFAH4_24440</name>
</gene>
<proteinExistence type="predicted"/>
<name>A0ACA8QZQ9_9BACT</name>
<organism evidence="1 2">
    <name type="scientific">Alistipes onderdonkii subsp. vulgaris</name>
    <dbReference type="NCBI Taxonomy" id="2585117"/>
    <lineage>
        <taxon>Bacteria</taxon>
        <taxon>Pseudomonadati</taxon>
        <taxon>Bacteroidota</taxon>
        <taxon>Bacteroidia</taxon>
        <taxon>Bacteroidales</taxon>
        <taxon>Rikenellaceae</taxon>
        <taxon>Alistipes</taxon>
    </lineage>
</organism>
<protein>
    <submittedName>
        <fullName evidence="1">Uncharacterized protein</fullName>
    </submittedName>
</protein>
<sequence>MLYDCKTNNQSQKRCTMDSFKEKDKLALKPSKRPRIEVDEEMVRRIIAGLAPLDSPVVRRIPEPKEEDTDASEENTSETPSEAPVSTAEKTDVDTQTTTVKEPAGFRRKKILLPDFEQTFFAPVDCRNRSAIYVSAQTKHKVSEILHLLGNDNTRLTALVDNMLRFVIGIYRDELNYLHEKKNDGRPF</sequence>
<evidence type="ECO:0000313" key="1">
    <source>
        <dbReference type="EMBL" id="BBL10220.1"/>
    </source>
</evidence>
<dbReference type="EMBL" id="AP019737">
    <property type="protein sequence ID" value="BBL10220.1"/>
    <property type="molecule type" value="Genomic_DNA"/>
</dbReference>